<evidence type="ECO:0008006" key="4">
    <source>
        <dbReference type="Google" id="ProtNLM"/>
    </source>
</evidence>
<reference evidence="2 3" key="1">
    <citation type="submission" date="2023-09" db="EMBL/GenBank/DDBJ databases">
        <title>Pyrofollis japonicus gen. nov. sp. nov., a novel member of the family Pyrodictiaceae isolated from the Iheya North hydrothermal field.</title>
        <authorList>
            <person name="Miyazaki U."/>
            <person name="Sanari M."/>
            <person name="Tame A."/>
            <person name="Kitajima M."/>
            <person name="Okamoto A."/>
            <person name="Sawayama S."/>
            <person name="Miyazaki J."/>
            <person name="Takai K."/>
            <person name="Nakagawa S."/>
        </authorList>
    </citation>
    <scope>NUCLEOTIDE SEQUENCE [LARGE SCALE GENOMIC DNA]</scope>
    <source>
        <strain evidence="2 3">AV2</strain>
    </source>
</reference>
<evidence type="ECO:0000313" key="2">
    <source>
        <dbReference type="EMBL" id="BES81168.1"/>
    </source>
</evidence>
<dbReference type="GeneID" id="89288759"/>
<gene>
    <name evidence="2" type="ORF">PABY_07350</name>
</gene>
<organism evidence="2 3">
    <name type="scientific">Pyrodictium abyssi</name>
    <dbReference type="NCBI Taxonomy" id="54256"/>
    <lineage>
        <taxon>Archaea</taxon>
        <taxon>Thermoproteota</taxon>
        <taxon>Thermoprotei</taxon>
        <taxon>Desulfurococcales</taxon>
        <taxon>Pyrodictiaceae</taxon>
        <taxon>Pyrodictium</taxon>
    </lineage>
</organism>
<dbReference type="Pfam" id="PF12840">
    <property type="entry name" value="HTH_20"/>
    <property type="match status" value="1"/>
</dbReference>
<dbReference type="Gene3D" id="1.10.10.10">
    <property type="entry name" value="Winged helix-like DNA-binding domain superfamily/Winged helix DNA-binding domain"/>
    <property type="match status" value="1"/>
</dbReference>
<accession>A0ABN6ZLP1</accession>
<evidence type="ECO:0000256" key="1">
    <source>
        <dbReference type="SAM" id="Coils"/>
    </source>
</evidence>
<dbReference type="Proteomes" id="UP001341135">
    <property type="component" value="Chromosome"/>
</dbReference>
<dbReference type="InterPro" id="IPR036390">
    <property type="entry name" value="WH_DNA-bd_sf"/>
</dbReference>
<dbReference type="RefSeq" id="WP_338252033.1">
    <property type="nucleotide sequence ID" value="NZ_AP028907.1"/>
</dbReference>
<keyword evidence="3" id="KW-1185">Reference proteome</keyword>
<keyword evidence="1" id="KW-0175">Coiled coil</keyword>
<sequence>MQGDRLEERLERLEKLLREALQRLERLEEALAAASPDTVMLASRLAIALAMPAIEALEAARRVVALARGVDDPIARDVLEILSGCEPLTVSEITRRLRRLRGSASRTTVRQKLRLLEEKGLIANLGTKARPLYTLQACIEENQ</sequence>
<protein>
    <recommendedName>
        <fullName evidence="4">ArsR family transcriptional regulator</fullName>
    </recommendedName>
</protein>
<feature type="coiled-coil region" evidence="1">
    <location>
        <begin position="3"/>
        <end position="30"/>
    </location>
</feature>
<proteinExistence type="predicted"/>
<dbReference type="SUPFAM" id="SSF46785">
    <property type="entry name" value="Winged helix' DNA-binding domain"/>
    <property type="match status" value="1"/>
</dbReference>
<dbReference type="InterPro" id="IPR036388">
    <property type="entry name" value="WH-like_DNA-bd_sf"/>
</dbReference>
<name>A0ABN6ZLP1_9CREN</name>
<dbReference type="EMBL" id="AP028907">
    <property type="protein sequence ID" value="BES81168.1"/>
    <property type="molecule type" value="Genomic_DNA"/>
</dbReference>
<evidence type="ECO:0000313" key="3">
    <source>
        <dbReference type="Proteomes" id="UP001341135"/>
    </source>
</evidence>